<dbReference type="AlphaFoldDB" id="A0A3A8R287"/>
<sequence length="494" mass="52032">MHVRNWSALLWLGLAGMGCGVSPGDELSVEAVPVATVEDDSREVSAQACPPGVASRVASIMPTGSVGFMGELTNVQGTLYFVTSAFDTGSLLWRSDGTEMGTVPLKAFPGPPGVYQPQSLVAVGNKLFFQTRTDTTGMELWLSDGTAGGTRLVKDITPGAEGSVMTNATELDGRLVFFRWVPLPGGGAGPELWRSDGTSAGTLRVRNFTSTPGLGNDTLKVGNALLFVFSEDTGTTLWRTDGTLAGTTSVKQLDAGNTYLSGVSRPGEQPLFILEDGPNFEVWKTNGTAAGTVRLDTFGKRVNLLGTLGASVYLTSVDSPVTKRLRIDRLSLSGGGKTGITTLPNPYGSYEYTYPSVRTAVTSGNDIYFTMSIGSDAPVPTAVSLWATNGTAAGTRMLFNNSYVEYGYPYPVFATGTGQVLFGGAPDEDGPVLPYFTRGSVATQGQLADVFQPKSFTRVGNRIFFTAIDTADEGQLWSVPATFSCPPGPAVTGE</sequence>
<dbReference type="OrthoDB" id="5242130at2"/>
<name>A0A3A8R287_9BACT</name>
<dbReference type="RefSeq" id="WP_120553705.1">
    <property type="nucleotide sequence ID" value="NZ_RAWK01000009.1"/>
</dbReference>
<organism evidence="1 2">
    <name type="scientific">Corallococcus aberystwythensis</name>
    <dbReference type="NCBI Taxonomy" id="2316722"/>
    <lineage>
        <taxon>Bacteria</taxon>
        <taxon>Pseudomonadati</taxon>
        <taxon>Myxococcota</taxon>
        <taxon>Myxococcia</taxon>
        <taxon>Myxococcales</taxon>
        <taxon>Cystobacterineae</taxon>
        <taxon>Myxococcaceae</taxon>
        <taxon>Corallococcus</taxon>
    </lineage>
</organism>
<dbReference type="Proteomes" id="UP000267003">
    <property type="component" value="Unassembled WGS sequence"/>
</dbReference>
<keyword evidence="2" id="KW-1185">Reference proteome</keyword>
<gene>
    <name evidence="1" type="ORF">D7W81_02555</name>
</gene>
<proteinExistence type="predicted"/>
<protein>
    <submittedName>
        <fullName evidence="1">Uncharacterized protein</fullName>
    </submittedName>
</protein>
<comment type="caution">
    <text evidence="1">The sequence shown here is derived from an EMBL/GenBank/DDBJ whole genome shotgun (WGS) entry which is preliminary data.</text>
</comment>
<dbReference type="PROSITE" id="PS51257">
    <property type="entry name" value="PROKAR_LIPOPROTEIN"/>
    <property type="match status" value="1"/>
</dbReference>
<evidence type="ECO:0000313" key="2">
    <source>
        <dbReference type="Proteomes" id="UP000267003"/>
    </source>
</evidence>
<dbReference type="EMBL" id="RAWK01000009">
    <property type="protein sequence ID" value="RKH74191.1"/>
    <property type="molecule type" value="Genomic_DNA"/>
</dbReference>
<evidence type="ECO:0000313" key="1">
    <source>
        <dbReference type="EMBL" id="RKH74191.1"/>
    </source>
</evidence>
<reference evidence="2" key="1">
    <citation type="submission" date="2018-09" db="EMBL/GenBank/DDBJ databases">
        <authorList>
            <person name="Livingstone P.G."/>
            <person name="Whitworth D.E."/>
        </authorList>
    </citation>
    <scope>NUCLEOTIDE SEQUENCE [LARGE SCALE GENOMIC DNA]</scope>
    <source>
        <strain evidence="2">AB050A</strain>
    </source>
</reference>
<accession>A0A3A8R287</accession>